<keyword evidence="7" id="KW-0926">Vacuole</keyword>
<feature type="transmembrane region" description="Helical" evidence="7">
    <location>
        <begin position="12"/>
        <end position="31"/>
    </location>
</feature>
<dbReference type="Proteomes" id="UP000001640">
    <property type="component" value="Chromosome 1"/>
</dbReference>
<dbReference type="InParanoid" id="G0V7M9"/>
<dbReference type="GeneID" id="96900956"/>
<evidence type="ECO:0000313" key="9">
    <source>
        <dbReference type="Proteomes" id="UP000001640"/>
    </source>
</evidence>
<feature type="transmembrane region" description="Helical" evidence="7">
    <location>
        <begin position="43"/>
        <end position="63"/>
    </location>
</feature>
<evidence type="ECO:0000256" key="5">
    <source>
        <dbReference type="ARBA" id="ARBA00022989"/>
    </source>
</evidence>
<sequence>MAVSNGTHIFTYFWIFGLINNILYVVILSAAVDIVGPSLPKSLVLLADILPSLIIKVLSPFFIEYIQYHHRIISLILLSSSGMILVATTNLKLCLLGITLASLSSGFGEVTFLQLTFYYKKVSLNGWSSGTGAAGLLGSGGYLLLTSIFKVPIRISLLVFGILSFGFLLYFKLDANEYQGLQGEETLVEEQNVEDLHEIDPVVSSALPDYESVVFFSNKTNRLKTHVIATCKKLRTLIIPYMLPLTTVYLFEYLINQAVSPTLLFPLDPNSRSPSTPFFFHKYRDIYVTYSTLYQLGVFISRSTAHLVRMRRLYVLSFLQVINFMLTLLQSWFFVLKTPWLLMILIFYEGLLGGSSYINTFLNILEDLDITMTEFALGAVSIADSFGVFLAALIGLALEPSLCRHQLDDGRPWCRME</sequence>
<dbReference type="Pfam" id="PF02487">
    <property type="entry name" value="CLN3"/>
    <property type="match status" value="1"/>
</dbReference>
<protein>
    <recommendedName>
        <fullName evidence="7">Protein BTN</fullName>
    </recommendedName>
</protein>
<dbReference type="FunCoup" id="G0V7M9">
    <property type="interactions" value="129"/>
</dbReference>
<comment type="subcellular location">
    <subcellularLocation>
        <location evidence="1">Endomembrane system</location>
        <topology evidence="1">Multi-pass membrane protein</topology>
    </subcellularLocation>
    <subcellularLocation>
        <location evidence="7">Vacuole membrane</location>
        <topology evidence="7">Multi-pass membrane protein</topology>
    </subcellularLocation>
</comment>
<feature type="transmembrane region" description="Helical" evidence="7">
    <location>
        <begin position="72"/>
        <end position="89"/>
    </location>
</feature>
<feature type="transmembrane region" description="Helical" evidence="7">
    <location>
        <begin position="151"/>
        <end position="171"/>
    </location>
</feature>
<organism evidence="8 9">
    <name type="scientific">Naumovozyma castellii</name>
    <name type="common">Yeast</name>
    <name type="synonym">Saccharomyces castellii</name>
    <dbReference type="NCBI Taxonomy" id="27288"/>
    <lineage>
        <taxon>Eukaryota</taxon>
        <taxon>Fungi</taxon>
        <taxon>Dikarya</taxon>
        <taxon>Ascomycota</taxon>
        <taxon>Saccharomycotina</taxon>
        <taxon>Saccharomycetes</taxon>
        <taxon>Saccharomycetales</taxon>
        <taxon>Saccharomycetaceae</taxon>
        <taxon>Naumovozyma</taxon>
    </lineage>
</organism>
<proteinExistence type="inferred from homology"/>
<dbReference type="GO" id="GO:0012505">
    <property type="term" value="C:endomembrane system"/>
    <property type="evidence" value="ECO:0007669"/>
    <property type="project" value="UniProtKB-SubCell"/>
</dbReference>
<evidence type="ECO:0000256" key="4">
    <source>
        <dbReference type="ARBA" id="ARBA00022970"/>
    </source>
</evidence>
<reference evidence="8 9" key="1">
    <citation type="journal article" date="2011" name="Proc. Natl. Acad. Sci. U.S.A.">
        <title>Evolutionary erosion of yeast sex chromosomes by mating-type switching accidents.</title>
        <authorList>
            <person name="Gordon J.L."/>
            <person name="Armisen D."/>
            <person name="Proux-Wera E."/>
            <person name="Oheigeartaigh S.S."/>
            <person name="Byrne K.P."/>
            <person name="Wolfe K.H."/>
        </authorList>
    </citation>
    <scope>NUCLEOTIDE SEQUENCE [LARGE SCALE GENOMIC DNA]</scope>
    <source>
        <strain evidence="9">ATCC 76901 / BCRC 22586 / CBS 4309 / NBRC 1992 / NRRL Y-12630</strain>
    </source>
</reference>
<dbReference type="InterPro" id="IPR003492">
    <property type="entry name" value="Battenin_disease_Cln3"/>
</dbReference>
<dbReference type="PANTHER" id="PTHR10981:SF0">
    <property type="entry name" value="BATTENIN"/>
    <property type="match status" value="1"/>
</dbReference>
<dbReference type="OrthoDB" id="5965864at2759"/>
<dbReference type="GO" id="GO:0051453">
    <property type="term" value="P:regulation of intracellular pH"/>
    <property type="evidence" value="ECO:0007669"/>
    <property type="project" value="EnsemblFungi"/>
</dbReference>
<dbReference type="eggNOG" id="KOG3880">
    <property type="taxonomic scope" value="Eukaryota"/>
</dbReference>
<feature type="transmembrane region" description="Helical" evidence="7">
    <location>
        <begin position="340"/>
        <end position="365"/>
    </location>
</feature>
<dbReference type="GO" id="GO:0005774">
    <property type="term" value="C:vacuolar membrane"/>
    <property type="evidence" value="ECO:0007669"/>
    <property type="project" value="UniProtKB-SubCell"/>
</dbReference>
<dbReference type="GO" id="GO:1903826">
    <property type="term" value="P:L-arginine transmembrane transport"/>
    <property type="evidence" value="ECO:0007669"/>
    <property type="project" value="EnsemblFungi"/>
</dbReference>
<dbReference type="PRINTS" id="PR01315">
    <property type="entry name" value="BATTENIN"/>
</dbReference>
<dbReference type="OMA" id="WLCNWQV"/>
<feature type="transmembrane region" description="Helical" evidence="7">
    <location>
        <begin position="95"/>
        <end position="119"/>
    </location>
</feature>
<dbReference type="KEGG" id="ncs:NCAS_0A09190"/>
<dbReference type="HOGENOM" id="CLU_029663_1_2_1"/>
<dbReference type="AlphaFoldDB" id="G0V7M9"/>
<evidence type="ECO:0000256" key="6">
    <source>
        <dbReference type="ARBA" id="ARBA00023136"/>
    </source>
</evidence>
<accession>G0V7M9</accession>
<feature type="transmembrane region" description="Helical" evidence="7">
    <location>
        <begin position="313"/>
        <end position="334"/>
    </location>
</feature>
<name>G0V7M9_NAUCA</name>
<dbReference type="InterPro" id="IPR018460">
    <property type="entry name" value="Battenin_disease_Cln3_subgr"/>
</dbReference>
<keyword evidence="3 7" id="KW-0812">Transmembrane</keyword>
<dbReference type="PANTHER" id="PTHR10981">
    <property type="entry name" value="BATTENIN"/>
    <property type="match status" value="1"/>
</dbReference>
<evidence type="ECO:0000256" key="2">
    <source>
        <dbReference type="ARBA" id="ARBA00022448"/>
    </source>
</evidence>
<evidence type="ECO:0000256" key="1">
    <source>
        <dbReference type="ARBA" id="ARBA00004127"/>
    </source>
</evidence>
<keyword evidence="4" id="KW-0029">Amino-acid transport</keyword>
<evidence type="ECO:0000256" key="3">
    <source>
        <dbReference type="ARBA" id="ARBA00022692"/>
    </source>
</evidence>
<evidence type="ECO:0000313" key="8">
    <source>
        <dbReference type="EMBL" id="CCC67477.1"/>
    </source>
</evidence>
<dbReference type="PIRSF" id="PIRSF015974">
    <property type="entry name" value="CLN3_BTN1"/>
    <property type="match status" value="1"/>
</dbReference>
<dbReference type="RefSeq" id="XP_003673858.1">
    <property type="nucleotide sequence ID" value="XM_003673810.1"/>
</dbReference>
<dbReference type="GO" id="GO:0015819">
    <property type="term" value="P:lysine transport"/>
    <property type="evidence" value="ECO:0007669"/>
    <property type="project" value="EnsemblFungi"/>
</dbReference>
<dbReference type="EMBL" id="HE576752">
    <property type="protein sequence ID" value="CCC67477.1"/>
    <property type="molecule type" value="Genomic_DNA"/>
</dbReference>
<reference key="2">
    <citation type="submission" date="2011-08" db="EMBL/GenBank/DDBJ databases">
        <title>Genome sequence of Naumovozyma castellii.</title>
        <authorList>
            <person name="Gordon J.L."/>
            <person name="Armisen D."/>
            <person name="Proux-Wera E."/>
            <person name="OhEigeartaigh S.S."/>
            <person name="Byrne K.P."/>
            <person name="Wolfe K.H."/>
        </authorList>
    </citation>
    <scope>NUCLEOTIDE SEQUENCE</scope>
    <source>
        <strain>Type strain:CBS 4309</strain>
    </source>
</reference>
<keyword evidence="2" id="KW-0813">Transport</keyword>
<keyword evidence="9" id="KW-1185">Reference proteome</keyword>
<comment type="similarity">
    <text evidence="7">Belongs to the battenin family.</text>
</comment>
<evidence type="ECO:0000256" key="7">
    <source>
        <dbReference type="RuleBase" id="RU361113"/>
    </source>
</evidence>
<keyword evidence="6 7" id="KW-0472">Membrane</keyword>
<feature type="transmembrane region" description="Helical" evidence="7">
    <location>
        <begin position="126"/>
        <end position="145"/>
    </location>
</feature>
<dbReference type="STRING" id="1064592.G0V7M9"/>
<feature type="transmembrane region" description="Helical" evidence="7">
    <location>
        <begin position="377"/>
        <end position="398"/>
    </location>
</feature>
<dbReference type="GO" id="GO:0000324">
    <property type="term" value="C:fungal-type vacuole"/>
    <property type="evidence" value="ECO:0007669"/>
    <property type="project" value="EnsemblFungi"/>
</dbReference>
<keyword evidence="5 7" id="KW-1133">Transmembrane helix</keyword>
<gene>
    <name evidence="8" type="primary">NCAS0A09190</name>
    <name evidence="8" type="ordered locus">NCAS_0A09190</name>
</gene>